<proteinExistence type="predicted"/>
<organism evidence="1 2">
    <name type="scientific">Arenimonas soli</name>
    <dbReference type="NCBI Taxonomy" id="2269504"/>
    <lineage>
        <taxon>Bacteria</taxon>
        <taxon>Pseudomonadati</taxon>
        <taxon>Pseudomonadota</taxon>
        <taxon>Gammaproteobacteria</taxon>
        <taxon>Lysobacterales</taxon>
        <taxon>Lysobacteraceae</taxon>
        <taxon>Arenimonas</taxon>
    </lineage>
</organism>
<keyword evidence="2" id="KW-1185">Reference proteome</keyword>
<reference evidence="2" key="1">
    <citation type="journal article" date="2019" name="Int. J. Syst. Evol. Microbiol.">
        <title>The Global Catalogue of Microorganisms (GCM) 10K type strain sequencing project: providing services to taxonomists for standard genome sequencing and annotation.</title>
        <authorList>
            <consortium name="The Broad Institute Genomics Platform"/>
            <consortium name="The Broad Institute Genome Sequencing Center for Infectious Disease"/>
            <person name="Wu L."/>
            <person name="Ma J."/>
        </authorList>
    </citation>
    <scope>NUCLEOTIDE SEQUENCE [LARGE SCALE GENOMIC DNA]</scope>
    <source>
        <strain evidence="2">CGMCC 1.15905</strain>
    </source>
</reference>
<comment type="caution">
    <text evidence="1">The sequence shown here is derived from an EMBL/GenBank/DDBJ whole genome shotgun (WGS) entry which is preliminary data.</text>
</comment>
<dbReference type="EMBL" id="BMKC01000002">
    <property type="protein sequence ID" value="GGA80004.1"/>
    <property type="molecule type" value="Genomic_DNA"/>
</dbReference>
<dbReference type="PANTHER" id="PTHR33293:SF2">
    <property type="entry name" value="TRANSPOSASE"/>
    <property type="match status" value="1"/>
</dbReference>
<gene>
    <name evidence="1" type="ORF">GCM10011521_17810</name>
</gene>
<dbReference type="Proteomes" id="UP000623419">
    <property type="component" value="Unassembled WGS sequence"/>
</dbReference>
<evidence type="ECO:0000313" key="2">
    <source>
        <dbReference type="Proteomes" id="UP000623419"/>
    </source>
</evidence>
<accession>A0ABQ1HJY7</accession>
<sequence length="287" mass="32446">MPLAKRAQILGFLVEGMSLRAASRLADCSINTVTKLLVDVGMACAEYQDRELRNLSCQRVQCDEVWSFVGCKQRNLPAERKAESGVGDVWTWTAIDADSKLVLSWLVGDRDKEAATMFVSDLASRLSNRIQLTTDGYRIYLEAVNSGFDVPVDYGMLVKHYSEGQQGPERKYSPSKFVSAERRKVMGKPDKAHISTSYVERQNLTMRMSVRRFTRLTNGFSKKAENHAHAVALHFMYYNFGRIHKTLRVTPAMEAGVASHVWRLEEIAALVPEPVAKKRGPYKKKPR</sequence>
<evidence type="ECO:0000313" key="1">
    <source>
        <dbReference type="EMBL" id="GGA80004.1"/>
    </source>
</evidence>
<name>A0ABQ1HJY7_9GAMM</name>
<dbReference type="PANTHER" id="PTHR33293">
    <property type="entry name" value="INSERTION ELEMENT IS1 1 PROTEIN INSB-RELATED"/>
    <property type="match status" value="1"/>
</dbReference>
<protein>
    <submittedName>
        <fullName evidence="1">Transposase</fullName>
    </submittedName>
</protein>
<dbReference type="InterPro" id="IPR051354">
    <property type="entry name" value="Transposase_27_IS1"/>
</dbReference>